<feature type="region of interest" description="Disordered" evidence="7">
    <location>
        <begin position="796"/>
        <end position="825"/>
    </location>
</feature>
<feature type="compositionally biased region" description="Polar residues" evidence="7">
    <location>
        <begin position="796"/>
        <end position="820"/>
    </location>
</feature>
<dbReference type="GO" id="GO:0000793">
    <property type="term" value="C:condensed chromosome"/>
    <property type="evidence" value="ECO:0007669"/>
    <property type="project" value="TreeGrafter"/>
</dbReference>
<keyword evidence="3" id="KW-0597">Phosphoprotein</keyword>
<dbReference type="Pfam" id="PF07989">
    <property type="entry name" value="Cnn_1N"/>
    <property type="match status" value="1"/>
</dbReference>
<dbReference type="GO" id="GO:0000785">
    <property type="term" value="C:chromatin"/>
    <property type="evidence" value="ECO:0007669"/>
    <property type="project" value="TreeGrafter"/>
</dbReference>
<feature type="region of interest" description="Disordered" evidence="7">
    <location>
        <begin position="939"/>
        <end position="958"/>
    </location>
</feature>
<feature type="region of interest" description="Disordered" evidence="7">
    <location>
        <begin position="1350"/>
        <end position="1385"/>
    </location>
</feature>
<feature type="domain" description="Pericentrin/AKAP-450 centrosomal targeting" evidence="9">
    <location>
        <begin position="1307"/>
        <end position="1408"/>
    </location>
</feature>
<dbReference type="Gene3D" id="1.10.287.1490">
    <property type="match status" value="1"/>
</dbReference>
<organism evidence="10 11">
    <name type="scientific">Zalerion maritima</name>
    <dbReference type="NCBI Taxonomy" id="339359"/>
    <lineage>
        <taxon>Eukaryota</taxon>
        <taxon>Fungi</taxon>
        <taxon>Dikarya</taxon>
        <taxon>Ascomycota</taxon>
        <taxon>Pezizomycotina</taxon>
        <taxon>Sordariomycetes</taxon>
        <taxon>Lulworthiomycetidae</taxon>
        <taxon>Lulworthiales</taxon>
        <taxon>Lulworthiaceae</taxon>
        <taxon>Zalerion</taxon>
    </lineage>
</organism>
<keyword evidence="2" id="KW-0963">Cytoplasm</keyword>
<feature type="coiled-coil region" evidence="6">
    <location>
        <begin position="1077"/>
        <end position="1277"/>
    </location>
</feature>
<dbReference type="GO" id="GO:0000796">
    <property type="term" value="C:condensin complex"/>
    <property type="evidence" value="ECO:0007669"/>
    <property type="project" value="TreeGrafter"/>
</dbReference>
<dbReference type="PANTHER" id="PTHR43941">
    <property type="entry name" value="STRUCTURAL MAINTENANCE OF CHROMOSOMES PROTEIN 2"/>
    <property type="match status" value="1"/>
</dbReference>
<evidence type="ECO:0000256" key="6">
    <source>
        <dbReference type="SAM" id="Coils"/>
    </source>
</evidence>
<dbReference type="GO" id="GO:0005737">
    <property type="term" value="C:cytoplasm"/>
    <property type="evidence" value="ECO:0007669"/>
    <property type="project" value="UniProtKB-ARBA"/>
</dbReference>
<dbReference type="Pfam" id="PF10495">
    <property type="entry name" value="PACT_coil_coil"/>
    <property type="match status" value="1"/>
</dbReference>
<dbReference type="InterPro" id="IPR019528">
    <property type="entry name" value="PACT_domain"/>
</dbReference>
<feature type="compositionally biased region" description="Low complexity" evidence="7">
    <location>
        <begin position="1365"/>
        <end position="1376"/>
    </location>
</feature>
<evidence type="ECO:0000256" key="5">
    <source>
        <dbReference type="ARBA" id="ARBA00023212"/>
    </source>
</evidence>
<name>A0AAD5RUW2_9PEZI</name>
<dbReference type="InterPro" id="IPR012943">
    <property type="entry name" value="Cnn_1N"/>
</dbReference>
<keyword evidence="11" id="KW-1185">Reference proteome</keyword>
<evidence type="ECO:0000259" key="8">
    <source>
        <dbReference type="Pfam" id="PF07989"/>
    </source>
</evidence>
<sequence length="1446" mass="165255">MVRPDETGLDTPRTALGDATYMSRAPDFDMSIEPSFYSPNKGGNLLDQLRNGRAGGISLRTPRGGSRAPLNDVRNLPAGIGGPEFTPLLKSATRNSAMRYGKENGAGSATPAALGMIDEDMTPVPAGDASMFNKSTSYADTTYPEADTSSATSTPFALPARRGEGKGPLQDGNQLSLREQENVIDKIEKENFGLKLKIHFLEEALRKAGPGYSEAALKENTELKVDKVTMQREIQKYKKHLSNAEKDIEDYQQRMLDMHERMKRKQVDESMRLELDRVRQSLEDREVDIEDMQRELDTRGQDQDKAEKLQDVIDDLEADIRRKEELNRQHEDDMEDLRLRLKEAEDKAADSNGREADVEELENEVREKDRTIRERDDELGLLRTKLDTMETKMKDSQRKMGDLADKAAASNKLEEAKETIGDLETDVRELENQVEDLKENLQHAIAEKDRAENDLDELQDELSNKSLVTKGLSRQIEQKVVRLQDELDQSNNECAVLETQLEDKQREYSTLKSKVKSLQEERDSAQNEQRQLLAHVEELKDSVRSLSDERSMYHHRYEALSNDSTSMQREISRLEKTVRELEDGLDNERTHSLEIERTLRVQHKAEIAELQDETSKLRAEIREKDNLYDIDSDKWDSERHSLESERRRAVERADGLQRTIEKLREAEGSLSNKEQLLQEALDSEAERHKSEQDSLNRQITSLRRDLEQRLSALTDLRKELSCVRDELRQTMLDHQTQLAKVEGLEDDVEVLQSALEGSDSAQQELAAAKQECASLKQQLQTVKLEADIVRSSKNNSIQAAKNTSESMERLQSQLSESTASLAAARRERQSLQDQLAKLNLDQQSLKSALANTTAERDELASELKLSAHTGEETVRLDAERIELRTARTKLESEVRRLREENRALDGARSHLEKTLEEEIEKAAEEEDRLANEIRELQIQTHQARPDPRGESQELSAAKRTVRDLERKVLDLEAQLSVAVSKIPGNEGNSELSLIRRDLSSARQKELDFASKEAQHRNVVKGLKKQIMELERRAYEAELSKIMDSTAGSPSMGSATKREVGELRNQLAATHKALGEAKAKVRETEKKALAERTELEAQIDDLEEVRATLEERVEDVTREAQEASEKQEKVVRKLKARLEKMELAERQNKIRRQDDETMTIPLGKNERRELMEMLRAAQEEAERLAKDVKYHQSELEAFASGEINLRKKLERARNERAKYREGAEKMARDSKKLKYRVDDAEERAVMAEELAEQVQQQVEDAEREKQELIAQEASVDAEAIVRAAEQAQHRHQKELRGMALQMEWMQARWQREASLRSDAAYAKRFVQLQLDIAEACNKADLRVLNQIHQDLGLPPPSLPEVPGRKTAATSTSANSSSGPPGQNRLKPTLKTFAIMFRFIARASLAAKDWQKQEKVRQKLEEKVQEMRRTERAKRMRRSWREEREATT</sequence>
<feature type="compositionally biased region" description="Basic and acidic residues" evidence="7">
    <location>
        <begin position="1437"/>
        <end position="1446"/>
    </location>
</feature>
<evidence type="ECO:0000256" key="4">
    <source>
        <dbReference type="ARBA" id="ARBA00023054"/>
    </source>
</evidence>
<feature type="domain" description="Centrosomin N-terminal motif 1" evidence="8">
    <location>
        <begin position="176"/>
        <end position="249"/>
    </location>
</feature>
<dbReference type="PANTHER" id="PTHR43941:SF1">
    <property type="entry name" value="STRUCTURAL MAINTENANCE OF CHROMOSOMES PROTEIN 2"/>
    <property type="match status" value="1"/>
</dbReference>
<evidence type="ECO:0000256" key="3">
    <source>
        <dbReference type="ARBA" id="ARBA00022553"/>
    </source>
</evidence>
<evidence type="ECO:0000313" key="10">
    <source>
        <dbReference type="EMBL" id="KAJ2904644.1"/>
    </source>
</evidence>
<dbReference type="SUPFAM" id="SSF57997">
    <property type="entry name" value="Tropomyosin"/>
    <property type="match status" value="1"/>
</dbReference>
<proteinExistence type="predicted"/>
<feature type="region of interest" description="Disordered" evidence="7">
    <location>
        <begin position="1420"/>
        <end position="1446"/>
    </location>
</feature>
<evidence type="ECO:0000256" key="1">
    <source>
        <dbReference type="ARBA" id="ARBA00004267"/>
    </source>
</evidence>
<evidence type="ECO:0000313" key="11">
    <source>
        <dbReference type="Proteomes" id="UP001201980"/>
    </source>
</evidence>
<evidence type="ECO:0000259" key="9">
    <source>
        <dbReference type="Pfam" id="PF10495"/>
    </source>
</evidence>
<feature type="coiled-coil region" evidence="6">
    <location>
        <begin position="227"/>
        <end position="723"/>
    </location>
</feature>
<dbReference type="Proteomes" id="UP001201980">
    <property type="component" value="Unassembled WGS sequence"/>
</dbReference>
<keyword evidence="4 6" id="KW-0175">Coiled coil</keyword>
<comment type="subcellular location">
    <subcellularLocation>
        <location evidence="1">Cytoplasm</location>
        <location evidence="1">Cytoskeleton</location>
        <location evidence="1">Microtubule organizing center</location>
    </subcellularLocation>
</comment>
<protein>
    <submittedName>
        <fullName evidence="10">Spindle-pole body protein</fullName>
    </submittedName>
</protein>
<dbReference type="GO" id="GO:0005815">
    <property type="term" value="C:microtubule organizing center"/>
    <property type="evidence" value="ECO:0007669"/>
    <property type="project" value="UniProtKB-SubCell"/>
</dbReference>
<feature type="region of interest" description="Disordered" evidence="7">
    <location>
        <begin position="1"/>
        <end position="20"/>
    </location>
</feature>
<accession>A0AAD5RUW2</accession>
<dbReference type="GO" id="GO:0007076">
    <property type="term" value="P:mitotic chromosome condensation"/>
    <property type="evidence" value="ECO:0007669"/>
    <property type="project" value="TreeGrafter"/>
</dbReference>
<comment type="caution">
    <text evidence="10">The sequence shown here is derived from an EMBL/GenBank/DDBJ whole genome shotgun (WGS) entry which is preliminary data.</text>
</comment>
<feature type="coiled-coil region" evidence="6">
    <location>
        <begin position="1012"/>
        <end position="1039"/>
    </location>
</feature>
<gene>
    <name evidence="10" type="ORF">MKZ38_007480</name>
</gene>
<reference evidence="10" key="1">
    <citation type="submission" date="2022-07" db="EMBL/GenBank/DDBJ databases">
        <title>Draft genome sequence of Zalerion maritima ATCC 34329, a (micro)plastics degrading marine fungus.</title>
        <authorList>
            <person name="Paco A."/>
            <person name="Goncalves M.F.M."/>
            <person name="Rocha-Santos T.A.P."/>
            <person name="Alves A."/>
        </authorList>
    </citation>
    <scope>NUCLEOTIDE SEQUENCE</scope>
    <source>
        <strain evidence="10">ATCC 34329</strain>
    </source>
</reference>
<evidence type="ECO:0000256" key="7">
    <source>
        <dbReference type="SAM" id="MobiDB-lite"/>
    </source>
</evidence>
<evidence type="ECO:0000256" key="2">
    <source>
        <dbReference type="ARBA" id="ARBA00022490"/>
    </source>
</evidence>
<dbReference type="GO" id="GO:0003682">
    <property type="term" value="F:chromatin binding"/>
    <property type="evidence" value="ECO:0007669"/>
    <property type="project" value="TreeGrafter"/>
</dbReference>
<dbReference type="EMBL" id="JAKWBI020000048">
    <property type="protein sequence ID" value="KAJ2904644.1"/>
    <property type="molecule type" value="Genomic_DNA"/>
</dbReference>
<feature type="region of interest" description="Disordered" evidence="7">
    <location>
        <begin position="142"/>
        <end position="172"/>
    </location>
</feature>
<keyword evidence="5" id="KW-0206">Cytoskeleton</keyword>